<gene>
    <name evidence="3" type="ORF">EKO23_07935</name>
</gene>
<dbReference type="SUPFAM" id="SSF52151">
    <property type="entry name" value="FabD/lysophospholipase-like"/>
    <property type="match status" value="1"/>
</dbReference>
<keyword evidence="2" id="KW-0472">Membrane</keyword>
<evidence type="ECO:0000313" key="3">
    <source>
        <dbReference type="EMBL" id="RYP86891.1"/>
    </source>
</evidence>
<comment type="caution">
    <text evidence="3">The sequence shown here is derived from an EMBL/GenBank/DDBJ whole genome shotgun (WGS) entry which is preliminary data.</text>
</comment>
<accession>A0A4Q4ZHC5</accession>
<feature type="transmembrane region" description="Helical" evidence="2">
    <location>
        <begin position="319"/>
        <end position="343"/>
    </location>
</feature>
<feature type="transmembrane region" description="Helical" evidence="2">
    <location>
        <begin position="74"/>
        <end position="96"/>
    </location>
</feature>
<dbReference type="RefSeq" id="WP_134715961.1">
    <property type="nucleotide sequence ID" value="NZ_SDKM01000009.1"/>
</dbReference>
<organism evidence="3 4">
    <name type="scientific">Nocardioides guangzhouensis</name>
    <dbReference type="NCBI Taxonomy" id="2497878"/>
    <lineage>
        <taxon>Bacteria</taxon>
        <taxon>Bacillati</taxon>
        <taxon>Actinomycetota</taxon>
        <taxon>Actinomycetes</taxon>
        <taxon>Propionibacteriales</taxon>
        <taxon>Nocardioidaceae</taxon>
        <taxon>Nocardioides</taxon>
    </lineage>
</organism>
<protein>
    <submittedName>
        <fullName evidence="3">Patatin-like phospholipase family protein</fullName>
    </submittedName>
</protein>
<sequence>MRNLVLWLRTPRGRAIGLVAAVVLSVLTVVTGLLATPQTAGTEDPGVVGVELAGTAATGGWMVAAYGADEITGSLGWDLLFILCWSALLALLALWSGQGYRTVSTRRLAFPLALSALGAGLMDLVEDLCLWLAVERGNDGAWPLAAAAAWGKFLVVGLVGLYVVGGLLSLLLRPDVRRVLRQADEEAGMPPSRTMREGRTGLAFSGGGVRAASITLGALQALERDGAMGWEAADDVTSVSGGSYMAGAWSLARSEPAPETPSSVPKPWAAGGIQPGPEERHLRANLGYLLSNSPRGSGDDSLAPSGEDSSTARAQRLPAVVATVVTGMLVNALVFLGMLWVLAQLLGWFYRWYFGLSCATWRAGGTLTFDADHACMAEPDRLTTPIVIWLGVGLGVVLAWVLAAKASEVIGRADPPAWLLALKYLGYGGLALAAALALVLGALPWMIGALWQPISTNQVLTDLVAVAGAVGSAGAVLRLLRKPLAKVAPWLGGVLFALVLLFLLCRWALGAMAADPDARTLVPLALALVALLIVHFGGAPEFWSLGAFYRGKLRSAFATYRLTGPTGVRARAYVNNDRPLEGERIEPSLSQIPARDPATGSGTPLTICASATIVGRQVRTHYGIPALSVTFSPSHVRLFAPLEENGLWQQYSCTTADMDRLRPSLRPRLTTMMAVGVSGAAVSPAMGRFRIGPISMLLAFFNVRLGAWIPNPRYAAELAAAGRPLPRPGLGYLLKEFFGFLDPSDLYLYVTDGGHWENTALVELLRTAYHREIVCVDADSGPGNLARSISKAIDLAQLECAATVAINLDVLRADRDPSPGRDYSPRSVNLGLVRRVDGNGERVSVLWYSKPALTQDMPPQLLAYREVDPTFPRVSTVNQFFHVAQFAAYRDLGRFNAQKVLAARATLAAEVARHETYVGFRAAVEDGPEGPLADLAELVSTFTGQETRQEPAEPWVVPELVALIEHLCLDRVPVERAAYGEELYATVRETLLPQPGRHVAPRSGAAPTSGAS</sequence>
<evidence type="ECO:0000313" key="4">
    <source>
        <dbReference type="Proteomes" id="UP000295198"/>
    </source>
</evidence>
<dbReference type="InterPro" id="IPR016035">
    <property type="entry name" value="Acyl_Trfase/lysoPLipase"/>
</dbReference>
<dbReference type="AlphaFoldDB" id="A0A4Q4ZHC5"/>
<keyword evidence="2" id="KW-0812">Transmembrane</keyword>
<dbReference type="EMBL" id="SDKM01000009">
    <property type="protein sequence ID" value="RYP86891.1"/>
    <property type="molecule type" value="Genomic_DNA"/>
</dbReference>
<dbReference type="OrthoDB" id="100544at2"/>
<feature type="transmembrane region" description="Helical" evidence="2">
    <location>
        <begin position="108"/>
        <end position="133"/>
    </location>
</feature>
<keyword evidence="2" id="KW-1133">Transmembrane helix</keyword>
<dbReference type="Proteomes" id="UP000295198">
    <property type="component" value="Unassembled WGS sequence"/>
</dbReference>
<feature type="transmembrane region" description="Helical" evidence="2">
    <location>
        <begin position="521"/>
        <end position="545"/>
    </location>
</feature>
<reference evidence="3 4" key="1">
    <citation type="submission" date="2019-01" db="EMBL/GenBank/DDBJ databases">
        <title>Nocardioides guangzhouensis sp. nov., an actinobacterium isolated from soil.</title>
        <authorList>
            <person name="Fu Y."/>
            <person name="Cai Y."/>
            <person name="Lin Z."/>
            <person name="Chen P."/>
        </authorList>
    </citation>
    <scope>NUCLEOTIDE SEQUENCE [LARGE SCALE GENOMIC DNA]</scope>
    <source>
        <strain evidence="3 4">130</strain>
    </source>
</reference>
<feature type="transmembrane region" description="Helical" evidence="2">
    <location>
        <begin position="424"/>
        <end position="447"/>
    </location>
</feature>
<evidence type="ECO:0000256" key="1">
    <source>
        <dbReference type="SAM" id="MobiDB-lite"/>
    </source>
</evidence>
<feature type="transmembrane region" description="Helical" evidence="2">
    <location>
        <begin position="153"/>
        <end position="172"/>
    </location>
</feature>
<name>A0A4Q4ZHC5_9ACTN</name>
<feature type="region of interest" description="Disordered" evidence="1">
    <location>
        <begin position="254"/>
        <end position="276"/>
    </location>
</feature>
<evidence type="ECO:0000256" key="2">
    <source>
        <dbReference type="SAM" id="Phobius"/>
    </source>
</evidence>
<feature type="transmembrane region" description="Helical" evidence="2">
    <location>
        <begin position="386"/>
        <end position="403"/>
    </location>
</feature>
<keyword evidence="4" id="KW-1185">Reference proteome</keyword>
<feature type="transmembrane region" description="Helical" evidence="2">
    <location>
        <begin position="15"/>
        <end position="35"/>
    </location>
</feature>
<feature type="transmembrane region" description="Helical" evidence="2">
    <location>
        <begin position="487"/>
        <end position="509"/>
    </location>
</feature>
<dbReference type="Gene3D" id="3.40.1090.10">
    <property type="entry name" value="Cytosolic phospholipase A2 catalytic domain"/>
    <property type="match status" value="1"/>
</dbReference>
<proteinExistence type="predicted"/>